<evidence type="ECO:0000256" key="8">
    <source>
        <dbReference type="ARBA" id="ARBA00023136"/>
    </source>
</evidence>
<dbReference type="PANTHER" id="PTHR48042:SF2">
    <property type="entry name" value="TAURINE-TRANSPORTING ATPASE-RELATED"/>
    <property type="match status" value="1"/>
</dbReference>
<dbReference type="SUPFAM" id="SSF52540">
    <property type="entry name" value="P-loop containing nucleoside triphosphate hydrolases"/>
    <property type="match status" value="1"/>
</dbReference>
<dbReference type="Pfam" id="PF01061">
    <property type="entry name" value="ABC2_membrane"/>
    <property type="match status" value="1"/>
</dbReference>
<dbReference type="SMART" id="SM00382">
    <property type="entry name" value="AAA"/>
    <property type="match status" value="1"/>
</dbReference>
<evidence type="ECO:0000256" key="5">
    <source>
        <dbReference type="ARBA" id="ARBA00022741"/>
    </source>
</evidence>
<evidence type="ECO:0000256" key="4">
    <source>
        <dbReference type="ARBA" id="ARBA00022692"/>
    </source>
</evidence>
<dbReference type="Gene3D" id="3.40.50.300">
    <property type="entry name" value="P-loop containing nucleotide triphosphate hydrolases"/>
    <property type="match status" value="1"/>
</dbReference>
<dbReference type="GO" id="GO:0016020">
    <property type="term" value="C:membrane"/>
    <property type="evidence" value="ECO:0007669"/>
    <property type="project" value="UniProtKB-SubCell"/>
</dbReference>
<name>A0A0B2QXV4_GLYSO</name>
<feature type="region of interest" description="Disordered" evidence="9">
    <location>
        <begin position="1"/>
        <end position="29"/>
    </location>
</feature>
<feature type="transmembrane region" description="Helical" evidence="10">
    <location>
        <begin position="445"/>
        <end position="468"/>
    </location>
</feature>
<dbReference type="InterPro" id="IPR003593">
    <property type="entry name" value="AAA+_ATPase"/>
</dbReference>
<evidence type="ECO:0000256" key="10">
    <source>
        <dbReference type="SAM" id="Phobius"/>
    </source>
</evidence>
<dbReference type="InterPro" id="IPR003439">
    <property type="entry name" value="ABC_transporter-like_ATP-bd"/>
</dbReference>
<feature type="transmembrane region" description="Helical" evidence="10">
    <location>
        <begin position="408"/>
        <end position="430"/>
    </location>
</feature>
<evidence type="ECO:0000256" key="2">
    <source>
        <dbReference type="ARBA" id="ARBA00005814"/>
    </source>
</evidence>
<sequence>MASNIHDESVSSAPTRAYETKPSSKSIPQQSVIDIEATTLEMEAFRGPRKINGSAGETQKEEIGICLTWKDVWVTASNRKSGSKSILHELTGYAKPGQLLAIMGPSGCGKSTLLDSLAGRLGSNTRQTGEILINGHKQALCYGTSAYVTQDDTLLTTLTVREAVHYSAQLQLPDTMSKEEKKERADFTIREMGLQDAINTRIGGWGCKGISGGQKRRVSICIEILTRPKLLFLDEPTSGLDSAASYYVMKRIAALAQNDHIQRTVIASIHQPSSEVFQLFHSLCLLSSGKTVYFGPASAAKEFFASNGFPCPPLMNPSDHLLKTINKDFDQDIEAGLAGTENILTEEVIHILVNSYKSSERNQEVQNEVALLSKKDTSSLDMKKGNAGFLNQCLVLTKRSFINMYRDLGYYWLRLVIYIALAITLATVFYDLGTSYDSIKDRGSLVAIINGFITFMTIGGFPSFVEVMKVYQRERQNGHYGVTAFVIGNTLSSIPYLLMVTFIPGAISYYLPGLQNGCEHFLYFICVLFSSLMLVESLMMIVASVVPNYLMGIIAGSGIQGIMLLLSGFFKLPNDIPKPVWKYPLHYVAFHTYANQGMFKNEYKGLRFNTDHQVGSGGSHGYISGEEVLRNTWQVDTSYSKWVDLAILIGMIVVYRVLFLVIIKIKEKMKPLVVSLSCMSASPKRTMQVMENPNATPLH</sequence>
<keyword evidence="7 10" id="KW-1133">Transmembrane helix</keyword>
<dbReference type="AlphaFoldDB" id="A0A0B2QXV4"/>
<evidence type="ECO:0000256" key="1">
    <source>
        <dbReference type="ARBA" id="ARBA00004141"/>
    </source>
</evidence>
<dbReference type="Proteomes" id="UP000053555">
    <property type="component" value="Unassembled WGS sequence"/>
</dbReference>
<organism evidence="12">
    <name type="scientific">Glycine soja</name>
    <name type="common">Wild soybean</name>
    <dbReference type="NCBI Taxonomy" id="3848"/>
    <lineage>
        <taxon>Eukaryota</taxon>
        <taxon>Viridiplantae</taxon>
        <taxon>Streptophyta</taxon>
        <taxon>Embryophyta</taxon>
        <taxon>Tracheophyta</taxon>
        <taxon>Spermatophyta</taxon>
        <taxon>Magnoliopsida</taxon>
        <taxon>eudicotyledons</taxon>
        <taxon>Gunneridae</taxon>
        <taxon>Pentapetalae</taxon>
        <taxon>rosids</taxon>
        <taxon>fabids</taxon>
        <taxon>Fabales</taxon>
        <taxon>Fabaceae</taxon>
        <taxon>Papilionoideae</taxon>
        <taxon>50 kb inversion clade</taxon>
        <taxon>NPAAA clade</taxon>
        <taxon>indigoferoid/millettioid clade</taxon>
        <taxon>Phaseoleae</taxon>
        <taxon>Glycine</taxon>
        <taxon>Glycine subgen. Soja</taxon>
    </lineage>
</organism>
<gene>
    <name evidence="12" type="ORF">glysoja_048421</name>
</gene>
<dbReference type="PROSITE" id="PS00211">
    <property type="entry name" value="ABC_TRANSPORTER_1"/>
    <property type="match status" value="1"/>
</dbReference>
<feature type="transmembrane region" description="Helical" evidence="10">
    <location>
        <begin position="549"/>
        <end position="570"/>
    </location>
</feature>
<keyword evidence="6" id="KW-0067">ATP-binding</keyword>
<protein>
    <submittedName>
        <fullName evidence="12">ABC transporter G family member 11</fullName>
    </submittedName>
</protein>
<evidence type="ECO:0000256" key="3">
    <source>
        <dbReference type="ARBA" id="ARBA00022448"/>
    </source>
</evidence>
<evidence type="ECO:0000256" key="9">
    <source>
        <dbReference type="SAM" id="MobiDB-lite"/>
    </source>
</evidence>
<dbReference type="PROSITE" id="PS50893">
    <property type="entry name" value="ABC_TRANSPORTER_2"/>
    <property type="match status" value="1"/>
</dbReference>
<dbReference type="Pfam" id="PF19055">
    <property type="entry name" value="ABC2_membrane_7"/>
    <property type="match status" value="1"/>
</dbReference>
<evidence type="ECO:0000313" key="12">
    <source>
        <dbReference type="EMBL" id="KHN26506.1"/>
    </source>
</evidence>
<keyword evidence="5" id="KW-0547">Nucleotide-binding</keyword>
<dbReference type="PANTHER" id="PTHR48042">
    <property type="entry name" value="ABC TRANSPORTER G FAMILY MEMBER 11"/>
    <property type="match status" value="1"/>
</dbReference>
<reference evidence="12" key="1">
    <citation type="submission" date="2014-07" db="EMBL/GenBank/DDBJ databases">
        <title>Identification of a novel salt tolerance gene in wild soybean by whole-genome sequencing.</title>
        <authorList>
            <person name="Lam H.-M."/>
            <person name="Qi X."/>
            <person name="Li M.-W."/>
            <person name="Liu X."/>
            <person name="Xie M."/>
            <person name="Ni M."/>
            <person name="Xu X."/>
        </authorList>
    </citation>
    <scope>NUCLEOTIDE SEQUENCE [LARGE SCALE GENOMIC DNA]</scope>
    <source>
        <tissue evidence="12">Root</tissue>
    </source>
</reference>
<evidence type="ECO:0000256" key="7">
    <source>
        <dbReference type="ARBA" id="ARBA00022989"/>
    </source>
</evidence>
<dbReference type="Pfam" id="PF00005">
    <property type="entry name" value="ABC_tran"/>
    <property type="match status" value="1"/>
</dbReference>
<dbReference type="GO" id="GO:0005524">
    <property type="term" value="F:ATP binding"/>
    <property type="evidence" value="ECO:0007669"/>
    <property type="project" value="UniProtKB-KW"/>
</dbReference>
<accession>A0A0B2QXV4</accession>
<evidence type="ECO:0000259" key="11">
    <source>
        <dbReference type="PROSITE" id="PS50893"/>
    </source>
</evidence>
<feature type="transmembrane region" description="Helical" evidence="10">
    <location>
        <begin position="642"/>
        <end position="663"/>
    </location>
</feature>
<feature type="transmembrane region" description="Helical" evidence="10">
    <location>
        <begin position="480"/>
        <end position="509"/>
    </location>
</feature>
<dbReference type="InterPro" id="IPR052215">
    <property type="entry name" value="Plant_ABCG"/>
</dbReference>
<feature type="transmembrane region" description="Helical" evidence="10">
    <location>
        <begin position="521"/>
        <end position="542"/>
    </location>
</feature>
<dbReference type="EMBL" id="KN653773">
    <property type="protein sequence ID" value="KHN26506.1"/>
    <property type="molecule type" value="Genomic_DNA"/>
</dbReference>
<dbReference type="FunFam" id="3.40.50.300:FF:001533">
    <property type="entry name" value="ABC transporter G family member 11"/>
    <property type="match status" value="1"/>
</dbReference>
<dbReference type="InterPro" id="IPR043926">
    <property type="entry name" value="ABCG_dom"/>
</dbReference>
<dbReference type="GO" id="GO:0140359">
    <property type="term" value="F:ABC-type transporter activity"/>
    <property type="evidence" value="ECO:0007669"/>
    <property type="project" value="InterPro"/>
</dbReference>
<dbReference type="GO" id="GO:0016887">
    <property type="term" value="F:ATP hydrolysis activity"/>
    <property type="evidence" value="ECO:0007669"/>
    <property type="project" value="InterPro"/>
</dbReference>
<proteinExistence type="inferred from homology"/>
<evidence type="ECO:0000256" key="6">
    <source>
        <dbReference type="ARBA" id="ARBA00022840"/>
    </source>
</evidence>
<keyword evidence="3" id="KW-0813">Transport</keyword>
<comment type="subcellular location">
    <subcellularLocation>
        <location evidence="1">Membrane</location>
        <topology evidence="1">Multi-pass membrane protein</topology>
    </subcellularLocation>
</comment>
<feature type="domain" description="ABC transporter" evidence="11">
    <location>
        <begin position="67"/>
        <end position="313"/>
    </location>
</feature>
<dbReference type="InterPro" id="IPR017871">
    <property type="entry name" value="ABC_transporter-like_CS"/>
</dbReference>
<keyword evidence="8 10" id="KW-0472">Membrane</keyword>
<dbReference type="InterPro" id="IPR027417">
    <property type="entry name" value="P-loop_NTPase"/>
</dbReference>
<comment type="similarity">
    <text evidence="2">Belongs to the ABC transporter superfamily. ABCG family. Eye pigment precursor importer (TC 3.A.1.204) subfamily.</text>
</comment>
<dbReference type="InterPro" id="IPR013525">
    <property type="entry name" value="ABC2_TM"/>
</dbReference>
<dbReference type="CDD" id="cd03213">
    <property type="entry name" value="ABCG_EPDR"/>
    <property type="match status" value="1"/>
</dbReference>
<keyword evidence="4 10" id="KW-0812">Transmembrane</keyword>